<reference evidence="1 3" key="1">
    <citation type="journal article" date="2020" name="Microorganisms">
        <title>Reliable Identification of Environmental Pseudomonas Isolates Using the rpoD Gene.</title>
        <authorList>
            <consortium name="The Broad Institute Genome Sequencing Platform"/>
            <person name="Girard L."/>
            <person name="Lood C."/>
            <person name="Rokni-Zadeh H."/>
            <person name="van Noort V."/>
            <person name="Lavigne R."/>
            <person name="De Mot R."/>
        </authorList>
    </citation>
    <scope>NUCLEOTIDE SEQUENCE</scope>
    <source>
        <strain evidence="1 3">SWRI102</strain>
    </source>
</reference>
<comment type="caution">
    <text evidence="1">The sequence shown here is derived from an EMBL/GenBank/DDBJ whole genome shotgun (WGS) entry which is preliminary data.</text>
</comment>
<evidence type="ECO:0000313" key="2">
    <source>
        <dbReference type="EMBL" id="MBV4551146.1"/>
    </source>
</evidence>
<evidence type="ECO:0000313" key="3">
    <source>
        <dbReference type="Proteomes" id="UP000659438"/>
    </source>
</evidence>
<keyword evidence="3" id="KW-1185">Reference proteome</keyword>
<dbReference type="AlphaFoldDB" id="A0A923JNA5"/>
<dbReference type="EMBL" id="JABWQX010000001">
    <property type="protein sequence ID" value="MBC3393693.1"/>
    <property type="molecule type" value="Genomic_DNA"/>
</dbReference>
<gene>
    <name evidence="1" type="ORF">HU742_00645</name>
    <name evidence="2" type="ORF">HU742_008390</name>
</gene>
<organism evidence="1">
    <name type="scientific">Pseudomonas marvdashtae</name>
    <dbReference type="NCBI Taxonomy" id="2745500"/>
    <lineage>
        <taxon>Bacteria</taxon>
        <taxon>Pseudomonadati</taxon>
        <taxon>Pseudomonadota</taxon>
        <taxon>Gammaproteobacteria</taxon>
        <taxon>Pseudomonadales</taxon>
        <taxon>Pseudomonadaceae</taxon>
        <taxon>Pseudomonas</taxon>
    </lineage>
</organism>
<sequence>MGYSASMMVNDLSELCNDRDNPDVLAPEQLLEGLQLSPTEQAELDAE</sequence>
<accession>A0A923JNA5</accession>
<proteinExistence type="predicted"/>
<reference evidence="1" key="2">
    <citation type="submission" date="2020-07" db="EMBL/GenBank/DDBJ databases">
        <authorList>
            <person name="Lood C."/>
            <person name="Girard L."/>
        </authorList>
    </citation>
    <scope>NUCLEOTIDE SEQUENCE</scope>
    <source>
        <strain evidence="1">SWRI102</strain>
    </source>
</reference>
<protein>
    <submittedName>
        <fullName evidence="1">Uncharacterized protein</fullName>
    </submittedName>
</protein>
<evidence type="ECO:0000313" key="1">
    <source>
        <dbReference type="EMBL" id="MBC3393693.1"/>
    </source>
</evidence>
<dbReference type="EMBL" id="JABWQX020000001">
    <property type="protein sequence ID" value="MBV4551146.1"/>
    <property type="molecule type" value="Genomic_DNA"/>
</dbReference>
<reference evidence="2" key="3">
    <citation type="submission" date="2021-06" db="EMBL/GenBank/DDBJ databases">
        <title>Updating the genus Pseudomonas: Description of 43 new species and partition of the Pseudomonas putida group.</title>
        <authorList>
            <person name="Girard L."/>
            <person name="Lood C."/>
            <person name="Vandamme P."/>
            <person name="Rokni-Zadeh H."/>
            <person name="Van Noort V."/>
            <person name="Hofte M."/>
            <person name="Lavigne R."/>
            <person name="De Mot R."/>
        </authorList>
    </citation>
    <scope>NUCLEOTIDE SEQUENCE</scope>
    <source>
        <strain evidence="2">SWRI102</strain>
    </source>
</reference>
<dbReference type="Proteomes" id="UP000659438">
    <property type="component" value="Unassembled WGS sequence"/>
</dbReference>
<name>A0A923JNA5_9PSED</name>
<dbReference type="RefSeq" id="WP_186637924.1">
    <property type="nucleotide sequence ID" value="NZ_JABWQX020000001.1"/>
</dbReference>